<evidence type="ECO:0000313" key="1">
    <source>
        <dbReference type="EMBL" id="MBX37953.1"/>
    </source>
</evidence>
<organism evidence="1">
    <name type="scientific">Rhizophora mucronata</name>
    <name type="common">Asiatic mangrove</name>
    <dbReference type="NCBI Taxonomy" id="61149"/>
    <lineage>
        <taxon>Eukaryota</taxon>
        <taxon>Viridiplantae</taxon>
        <taxon>Streptophyta</taxon>
        <taxon>Embryophyta</taxon>
        <taxon>Tracheophyta</taxon>
        <taxon>Spermatophyta</taxon>
        <taxon>Magnoliopsida</taxon>
        <taxon>eudicotyledons</taxon>
        <taxon>Gunneridae</taxon>
        <taxon>Pentapetalae</taxon>
        <taxon>rosids</taxon>
        <taxon>fabids</taxon>
        <taxon>Malpighiales</taxon>
        <taxon>Rhizophoraceae</taxon>
        <taxon>Rhizophora</taxon>
    </lineage>
</organism>
<sequence>MSLKLLVLLPCREEQIDSKAQWIRKQRLELHNHE</sequence>
<proteinExistence type="predicted"/>
<name>A0A2P2N667_RHIMU</name>
<reference evidence="1" key="1">
    <citation type="submission" date="2018-02" db="EMBL/GenBank/DDBJ databases">
        <title>Rhizophora mucronata_Transcriptome.</title>
        <authorList>
            <person name="Meera S.P."/>
            <person name="Sreeshan A."/>
            <person name="Augustine A."/>
        </authorList>
    </citation>
    <scope>NUCLEOTIDE SEQUENCE</scope>
    <source>
        <tissue evidence="1">Leaf</tissue>
    </source>
</reference>
<dbReference type="AlphaFoldDB" id="A0A2P2N667"/>
<protein>
    <submittedName>
        <fullName evidence="1">Uncharacterized protein</fullName>
    </submittedName>
</protein>
<dbReference type="EMBL" id="GGEC01057469">
    <property type="protein sequence ID" value="MBX37953.1"/>
    <property type="molecule type" value="Transcribed_RNA"/>
</dbReference>
<accession>A0A2P2N667</accession>